<comment type="caution">
    <text evidence="2">The sequence shown here is derived from an EMBL/GenBank/DDBJ whole genome shotgun (WGS) entry which is preliminary data.</text>
</comment>
<gene>
    <name evidence="2" type="ORF">CR513_19045</name>
</gene>
<dbReference type="EMBL" id="QJKJ01003510">
    <property type="protein sequence ID" value="RDX98098.1"/>
    <property type="molecule type" value="Genomic_DNA"/>
</dbReference>
<evidence type="ECO:0000313" key="3">
    <source>
        <dbReference type="Proteomes" id="UP000257109"/>
    </source>
</evidence>
<feature type="domain" description="Integrase zinc-binding" evidence="1">
    <location>
        <begin position="41"/>
        <end position="87"/>
    </location>
</feature>
<name>A0A371H5K9_MUCPR</name>
<protein>
    <recommendedName>
        <fullName evidence="1">Integrase zinc-binding domain-containing protein</fullName>
    </recommendedName>
</protein>
<dbReference type="Pfam" id="PF17921">
    <property type="entry name" value="Integrase_H2C2"/>
    <property type="match status" value="1"/>
</dbReference>
<sequence length="87" mass="10094">MSSSSIAITSLKYFKVRPMIIVLSWPMEASFDLKVSHLKKNSSIRELLVKEAHEGGLMGHFGMCKTYKGLCEHYYWPKMRCDMHHIC</sequence>
<dbReference type="OrthoDB" id="1933708at2759"/>
<reference evidence="2" key="1">
    <citation type="submission" date="2018-05" db="EMBL/GenBank/DDBJ databases">
        <title>Draft genome of Mucuna pruriens seed.</title>
        <authorList>
            <person name="Nnadi N.E."/>
            <person name="Vos R."/>
            <person name="Hasami M.H."/>
            <person name="Devisetty U.K."/>
            <person name="Aguiy J.C."/>
        </authorList>
    </citation>
    <scope>NUCLEOTIDE SEQUENCE [LARGE SCALE GENOMIC DNA]</scope>
    <source>
        <strain evidence="2">JCA_2017</strain>
    </source>
</reference>
<accession>A0A371H5K9</accession>
<evidence type="ECO:0000313" key="2">
    <source>
        <dbReference type="EMBL" id="RDX98098.1"/>
    </source>
</evidence>
<proteinExistence type="predicted"/>
<evidence type="ECO:0000259" key="1">
    <source>
        <dbReference type="Pfam" id="PF17921"/>
    </source>
</evidence>
<organism evidence="2 3">
    <name type="scientific">Mucuna pruriens</name>
    <name type="common">Velvet bean</name>
    <name type="synonym">Dolichos pruriens</name>
    <dbReference type="NCBI Taxonomy" id="157652"/>
    <lineage>
        <taxon>Eukaryota</taxon>
        <taxon>Viridiplantae</taxon>
        <taxon>Streptophyta</taxon>
        <taxon>Embryophyta</taxon>
        <taxon>Tracheophyta</taxon>
        <taxon>Spermatophyta</taxon>
        <taxon>Magnoliopsida</taxon>
        <taxon>eudicotyledons</taxon>
        <taxon>Gunneridae</taxon>
        <taxon>Pentapetalae</taxon>
        <taxon>rosids</taxon>
        <taxon>fabids</taxon>
        <taxon>Fabales</taxon>
        <taxon>Fabaceae</taxon>
        <taxon>Papilionoideae</taxon>
        <taxon>50 kb inversion clade</taxon>
        <taxon>NPAAA clade</taxon>
        <taxon>indigoferoid/millettioid clade</taxon>
        <taxon>Phaseoleae</taxon>
        <taxon>Mucuna</taxon>
    </lineage>
</organism>
<keyword evidence="3" id="KW-1185">Reference proteome</keyword>
<dbReference type="Proteomes" id="UP000257109">
    <property type="component" value="Unassembled WGS sequence"/>
</dbReference>
<dbReference type="InterPro" id="IPR041588">
    <property type="entry name" value="Integrase_H2C2"/>
</dbReference>
<dbReference type="Gene3D" id="1.10.340.70">
    <property type="match status" value="1"/>
</dbReference>
<feature type="non-terminal residue" evidence="2">
    <location>
        <position position="1"/>
    </location>
</feature>
<dbReference type="AlphaFoldDB" id="A0A371H5K9"/>